<feature type="domain" description="Flotillin C-terminal" evidence="4">
    <location>
        <begin position="264"/>
        <end position="338"/>
    </location>
</feature>
<dbReference type="SUPFAM" id="SSF117892">
    <property type="entry name" value="Band 7/SPFH domain"/>
    <property type="match status" value="1"/>
</dbReference>
<accession>A0A5C6PFP9</accession>
<name>A0A5C6PFP9_9TELE</name>
<dbReference type="Proteomes" id="UP000324091">
    <property type="component" value="Chromosome 12"/>
</dbReference>
<reference evidence="5 6" key="1">
    <citation type="submission" date="2019-04" db="EMBL/GenBank/DDBJ databases">
        <title>Chromosome genome assembly for Takifugu flavidus.</title>
        <authorList>
            <person name="Xiao S."/>
        </authorList>
    </citation>
    <scope>NUCLEOTIDE SEQUENCE [LARGE SCALE GENOMIC DNA]</scope>
    <source>
        <strain evidence="5">HTHZ2018</strain>
        <tissue evidence="5">Muscle</tissue>
    </source>
</reference>
<feature type="domain" description="Band 7" evidence="3">
    <location>
        <begin position="63"/>
        <end position="138"/>
    </location>
</feature>
<dbReference type="PANTHER" id="PTHR16070:SF1">
    <property type="entry name" value="PROTEIN FAM222B"/>
    <property type="match status" value="1"/>
</dbReference>
<keyword evidence="1" id="KW-0175">Coiled coil</keyword>
<feature type="region of interest" description="Disordered" evidence="2">
    <location>
        <begin position="692"/>
        <end position="715"/>
    </location>
</feature>
<dbReference type="Pfam" id="PF15975">
    <property type="entry name" value="Flot"/>
    <property type="match status" value="1"/>
</dbReference>
<dbReference type="InterPro" id="IPR036013">
    <property type="entry name" value="Band_7/SPFH_dom_sf"/>
</dbReference>
<dbReference type="EMBL" id="RHFK02000004">
    <property type="protein sequence ID" value="TWW77508.1"/>
    <property type="molecule type" value="Genomic_DNA"/>
</dbReference>
<feature type="region of interest" description="Disordered" evidence="2">
    <location>
        <begin position="635"/>
        <end position="669"/>
    </location>
</feature>
<feature type="coiled-coil region" evidence="1">
    <location>
        <begin position="167"/>
        <end position="225"/>
    </location>
</feature>
<dbReference type="Gene3D" id="3.30.479.30">
    <property type="entry name" value="Band 7 domain"/>
    <property type="match status" value="2"/>
</dbReference>
<gene>
    <name evidence="5" type="ORF">D4764_12G0008980</name>
</gene>
<dbReference type="Pfam" id="PF15258">
    <property type="entry name" value="FAM222A"/>
    <property type="match status" value="1"/>
</dbReference>
<feature type="region of interest" description="Disordered" evidence="2">
    <location>
        <begin position="840"/>
        <end position="903"/>
    </location>
</feature>
<evidence type="ECO:0000256" key="2">
    <source>
        <dbReference type="SAM" id="MobiDB-lite"/>
    </source>
</evidence>
<sequence>MGNCLTVGPNEALVVSGRISLEIMTLQPRCEDVETAEGVAITVTGVAQVKVITELDLLPVACEQFLGTLTVEQIYQDRDQFARLVREVAAPDVGRMGIEILSFTIKDVYDKLDYLSSLGKTQTAAVQRDADIGVAEAERDAGIREAECRKEMMDIKFQADTKMADSKRELELRKASFNQEVNTKKAEAQLAYELQAAKEQQKIRMEEIEIEVVQRKKQIVIEEKEITRTDKELIAVVKRPAEAEAHKMLQLAEGHKIKTVLISQAEAERIKKIGEAEAFSIEALGKAEAEKMRLKAEAYQEYGEAAKTALVLEALPKIASKVAAPLAKTNEIVILSGNRSQVTGEVNRLLAELPVAVNALTGVDLTKYGEEEFPHAALGKTDMLACLPASGDSTISILSCTQMNTGLQKWETTQKMGSASYPTPAQLDAYAKKVANNPLTIQIFPNSVKVPQRKHIRRTVNGLDTSSSSQRHSPYPTQVSSHRGLLAVLLAPSKDIIKGLNSGRARQLHKAIMNPHNGSYAAHSTLNLPQAAHSLRCPSQPVVETALKQNMVHPQTLQLQQSLSQPIAQAMAHPQALQQKSVVLQRQQSLSQVQTSQQQRLAHPPGVQRQLSVPLPQHLQQQQSQPGISAALQQQHLQPLKPPPQASLPQQGLTQDLRHMPDGPPLMSLQHSQGLATSQTLPHAVGAAPTMANGLQQPPPGTFGPRKLPDADAPPNVTVSTSTIPLSMAAGLHQNRPGNLSSIVHQINQLCQARAGMGTTSVCEGQIANPSPISRNLLINASSRVSSLQPGLGSVPGGLMMGAADKASAQNPAAVLHSQPAMAVNAFHRDPEKVHLQQLQHHAHQQKQQQQHLQQLQQQQRSWAQHRLDHMQQPPEGAHPCKNPRLERPSDTDFPSQNLSYPHKLPAGAFTLKHTADKPQPSPPVNCTAASMPYINGHYMQPPWSRIPAAAGNTGSGPRDLPGSFQREPIASSTERTLGAKYLPRKEDLNQAKLMKNVDFLGQDFHMGSFQEQRIGMMEKMHRSAMGQIQEVNNGSGVHPHPPGYH</sequence>
<dbReference type="InterPro" id="IPR031905">
    <property type="entry name" value="Flotillin_C"/>
</dbReference>
<evidence type="ECO:0000256" key="1">
    <source>
        <dbReference type="SAM" id="Coils"/>
    </source>
</evidence>
<evidence type="ECO:0000259" key="3">
    <source>
        <dbReference type="Pfam" id="PF01145"/>
    </source>
</evidence>
<dbReference type="AlphaFoldDB" id="A0A5C6PFP9"/>
<comment type="caution">
    <text evidence="5">The sequence shown here is derived from an EMBL/GenBank/DDBJ whole genome shotgun (WGS) entry which is preliminary data.</text>
</comment>
<dbReference type="PANTHER" id="PTHR16070">
    <property type="entry name" value="PROTEIN FAM222A-RELATED"/>
    <property type="match status" value="1"/>
</dbReference>
<dbReference type="InterPro" id="IPR001107">
    <property type="entry name" value="Band_7"/>
</dbReference>
<evidence type="ECO:0000259" key="4">
    <source>
        <dbReference type="Pfam" id="PF15975"/>
    </source>
</evidence>
<organism evidence="5 6">
    <name type="scientific">Takifugu flavidus</name>
    <name type="common">sansaifugu</name>
    <dbReference type="NCBI Taxonomy" id="433684"/>
    <lineage>
        <taxon>Eukaryota</taxon>
        <taxon>Metazoa</taxon>
        <taxon>Chordata</taxon>
        <taxon>Craniata</taxon>
        <taxon>Vertebrata</taxon>
        <taxon>Euteleostomi</taxon>
        <taxon>Actinopterygii</taxon>
        <taxon>Neopterygii</taxon>
        <taxon>Teleostei</taxon>
        <taxon>Neoteleostei</taxon>
        <taxon>Acanthomorphata</taxon>
        <taxon>Eupercaria</taxon>
        <taxon>Tetraodontiformes</taxon>
        <taxon>Tetradontoidea</taxon>
        <taxon>Tetraodontidae</taxon>
        <taxon>Takifugu</taxon>
    </lineage>
</organism>
<dbReference type="InterPro" id="IPR029340">
    <property type="entry name" value="FAM222"/>
</dbReference>
<evidence type="ECO:0000313" key="6">
    <source>
        <dbReference type="Proteomes" id="UP000324091"/>
    </source>
</evidence>
<protein>
    <submittedName>
        <fullName evidence="5">Flotillin-2 Epidermal surface antigen</fullName>
    </submittedName>
</protein>
<keyword evidence="6" id="KW-1185">Reference proteome</keyword>
<feature type="compositionally biased region" description="Low complexity" evidence="2">
    <location>
        <begin position="840"/>
        <end position="860"/>
    </location>
</feature>
<dbReference type="Pfam" id="PF01145">
    <property type="entry name" value="Band_7"/>
    <property type="match status" value="1"/>
</dbReference>
<proteinExistence type="predicted"/>
<dbReference type="CDD" id="cd03399">
    <property type="entry name" value="SPFH_flotillin"/>
    <property type="match status" value="1"/>
</dbReference>
<evidence type="ECO:0000313" key="5">
    <source>
        <dbReference type="EMBL" id="TWW77508.1"/>
    </source>
</evidence>